<dbReference type="AlphaFoldDB" id="A0A0C1L4T9"/>
<feature type="transmembrane region" description="Helical" evidence="1">
    <location>
        <begin position="74"/>
        <end position="93"/>
    </location>
</feature>
<protein>
    <recommendedName>
        <fullName evidence="4">Copper chaperone NosL</fullName>
    </recommendedName>
</protein>
<dbReference type="EMBL" id="JSVC01000008">
    <property type="protein sequence ID" value="KIC95122.1"/>
    <property type="molecule type" value="Genomic_DNA"/>
</dbReference>
<dbReference type="Proteomes" id="UP000031408">
    <property type="component" value="Unassembled WGS sequence"/>
</dbReference>
<evidence type="ECO:0000313" key="2">
    <source>
        <dbReference type="EMBL" id="KIC95122.1"/>
    </source>
</evidence>
<comment type="caution">
    <text evidence="2">The sequence shown here is derived from an EMBL/GenBank/DDBJ whole genome shotgun (WGS) entry which is preliminary data.</text>
</comment>
<name>A0A0C1L4T9_9BACT</name>
<dbReference type="PANTHER" id="PTHR41247:SF1">
    <property type="entry name" value="HTH-TYPE TRANSCRIPTIONAL REPRESSOR YCNK"/>
    <property type="match status" value="1"/>
</dbReference>
<feature type="transmembrane region" description="Helical" evidence="1">
    <location>
        <begin position="195"/>
        <end position="213"/>
    </location>
</feature>
<sequence length="343" mass="38416">MSITSRILIAIGALVLIAAYFVPVWSIYLIAPQYPEGLSMQIWLYKITGQVEIINGLNHYIGMKHINAEMFPEFTYLVYILGFFILFLLVIAITGKLRLLFVYLLLSVIGGVAALVDFYMWGYDYGHNLDDTAAIQVPGLSYQPPLIGHKKLLNFDAFSYPDAGGWIIVAVTGFLFVICFLEWRKQKKMNTMKLTTSKALATILLAGFTFLSGCKPKPEQIAFGKDNCAECKMTIVDPKFGAEIVTNKGKVYKFDDTHCIASFLDQRRIELSEINQTLFVLYDKPGEFVNVKAVEFVVSSQLKSPMGGNAAAFMTVQDAQKKSQEIDGSKTTNWPTLYNILVK</sequence>
<keyword evidence="1" id="KW-1133">Transmembrane helix</keyword>
<feature type="transmembrane region" description="Helical" evidence="1">
    <location>
        <begin position="100"/>
        <end position="121"/>
    </location>
</feature>
<reference evidence="2 3" key="1">
    <citation type="submission" date="2014-11" db="EMBL/GenBank/DDBJ databases">
        <title>Genome sequence of Flavihumibacter solisilvae 3-3.</title>
        <authorList>
            <person name="Zhou G."/>
            <person name="Li M."/>
            <person name="Wang G."/>
        </authorList>
    </citation>
    <scope>NUCLEOTIDE SEQUENCE [LARGE SCALE GENOMIC DNA]</scope>
    <source>
        <strain evidence="2 3">3-3</strain>
    </source>
</reference>
<proteinExistence type="predicted"/>
<keyword evidence="1" id="KW-0472">Membrane</keyword>
<dbReference type="InterPro" id="IPR008719">
    <property type="entry name" value="N2O_reductase_NosL"/>
</dbReference>
<evidence type="ECO:0008006" key="4">
    <source>
        <dbReference type="Google" id="ProtNLM"/>
    </source>
</evidence>
<dbReference type="OrthoDB" id="9809859at2"/>
<dbReference type="STRING" id="1349421.OI18_07300"/>
<accession>A0A0C1L4T9</accession>
<dbReference type="PANTHER" id="PTHR41247">
    <property type="entry name" value="HTH-TYPE TRANSCRIPTIONAL REPRESSOR YCNK"/>
    <property type="match status" value="1"/>
</dbReference>
<feature type="transmembrane region" description="Helical" evidence="1">
    <location>
        <begin position="163"/>
        <end position="183"/>
    </location>
</feature>
<organism evidence="2 3">
    <name type="scientific">Flavihumibacter solisilvae</name>
    <dbReference type="NCBI Taxonomy" id="1349421"/>
    <lineage>
        <taxon>Bacteria</taxon>
        <taxon>Pseudomonadati</taxon>
        <taxon>Bacteroidota</taxon>
        <taxon>Chitinophagia</taxon>
        <taxon>Chitinophagales</taxon>
        <taxon>Chitinophagaceae</taxon>
        <taxon>Flavihumibacter</taxon>
    </lineage>
</organism>
<keyword evidence="3" id="KW-1185">Reference proteome</keyword>
<dbReference type="SUPFAM" id="SSF160387">
    <property type="entry name" value="NosL/MerB-like"/>
    <property type="match status" value="1"/>
</dbReference>
<dbReference type="Pfam" id="PF05573">
    <property type="entry name" value="NosL"/>
    <property type="match status" value="1"/>
</dbReference>
<keyword evidence="1" id="KW-0812">Transmembrane</keyword>
<dbReference type="RefSeq" id="WP_039138553.1">
    <property type="nucleotide sequence ID" value="NZ_JSVC01000008.1"/>
</dbReference>
<evidence type="ECO:0000313" key="3">
    <source>
        <dbReference type="Proteomes" id="UP000031408"/>
    </source>
</evidence>
<gene>
    <name evidence="2" type="ORF">OI18_07300</name>
</gene>
<feature type="transmembrane region" description="Helical" evidence="1">
    <location>
        <begin position="7"/>
        <end position="31"/>
    </location>
</feature>
<evidence type="ECO:0000256" key="1">
    <source>
        <dbReference type="SAM" id="Phobius"/>
    </source>
</evidence>